<dbReference type="OrthoDB" id="5286008at2759"/>
<accession>A0A4S2MYF7</accession>
<organism evidence="3 4">
    <name type="scientific">Ascodesmis nigricans</name>
    <dbReference type="NCBI Taxonomy" id="341454"/>
    <lineage>
        <taxon>Eukaryota</taxon>
        <taxon>Fungi</taxon>
        <taxon>Dikarya</taxon>
        <taxon>Ascomycota</taxon>
        <taxon>Pezizomycotina</taxon>
        <taxon>Pezizomycetes</taxon>
        <taxon>Pezizales</taxon>
        <taxon>Ascodesmidaceae</taxon>
        <taxon>Ascodesmis</taxon>
    </lineage>
</organism>
<sequence length="368" mass="40500">MPSFFTPSRPPLSIILPPLVLGSATFNHQYNTDPFSLPSTTIVHRALASGVRAFDTSPYYGPAETLLGTALQSQSTVPRSSYILQTKCGRISADTFDYSPTWIRKSVQRSCERLGTTYLDVVFCHDVEFVTPAEVVTAVKTLRKLRDEGVVRYVGISGYPTDVLADLSELVRKETGEPLDAVMSYANYTLQNTTLLTGALQRMVDGGVDCVLNGSPLGMGLLRSEGVPIGDMGDFHPAPKELREKCAQAAELVREVSSAAEKLEKLALRFAVEKWCGDGAKAGTRVRPLVRREDGEGLREVAMKGRIGISVAGVSFVEELDELLVAWRETVTALERELMYEKVKETLGEWRDYAWPSPGVGYKQKSRL</sequence>
<evidence type="ECO:0000256" key="1">
    <source>
        <dbReference type="ARBA" id="ARBA00023002"/>
    </source>
</evidence>
<dbReference type="PANTHER" id="PTHR42686">
    <property type="entry name" value="GH17980P-RELATED"/>
    <property type="match status" value="1"/>
</dbReference>
<dbReference type="FunCoup" id="A0A4S2MYF7">
    <property type="interactions" value="192"/>
</dbReference>
<dbReference type="GO" id="GO:0045290">
    <property type="term" value="F:D-arabinose 1-dehydrogenase [NAD(P)+] activity"/>
    <property type="evidence" value="ECO:0007669"/>
    <property type="project" value="InterPro"/>
</dbReference>
<dbReference type="Proteomes" id="UP000298138">
    <property type="component" value="Unassembled WGS sequence"/>
</dbReference>
<dbReference type="InterPro" id="IPR044480">
    <property type="entry name" value="Ara2-like"/>
</dbReference>
<proteinExistence type="predicted"/>
<reference evidence="3 4" key="1">
    <citation type="submission" date="2019-04" db="EMBL/GenBank/DDBJ databases">
        <title>Comparative genomics and transcriptomics to analyze fruiting body development in filamentous ascomycetes.</title>
        <authorList>
            <consortium name="DOE Joint Genome Institute"/>
            <person name="Lutkenhaus R."/>
            <person name="Traeger S."/>
            <person name="Breuer J."/>
            <person name="Kuo A."/>
            <person name="Lipzen A."/>
            <person name="Pangilinan J."/>
            <person name="Dilworth D."/>
            <person name="Sandor L."/>
            <person name="Poggeler S."/>
            <person name="Barry K."/>
            <person name="Grigoriev I.V."/>
            <person name="Nowrousian M."/>
        </authorList>
    </citation>
    <scope>NUCLEOTIDE SEQUENCE [LARGE SCALE GENOMIC DNA]</scope>
    <source>
        <strain evidence="3 4">CBS 389.68</strain>
    </source>
</reference>
<dbReference type="Gene3D" id="3.20.20.100">
    <property type="entry name" value="NADP-dependent oxidoreductase domain"/>
    <property type="match status" value="1"/>
</dbReference>
<dbReference type="PANTHER" id="PTHR42686:SF1">
    <property type="entry name" value="GH17980P-RELATED"/>
    <property type="match status" value="1"/>
</dbReference>
<keyword evidence="4" id="KW-1185">Reference proteome</keyword>
<dbReference type="InterPro" id="IPR020471">
    <property type="entry name" value="AKR"/>
</dbReference>
<keyword evidence="1" id="KW-0560">Oxidoreductase</keyword>
<dbReference type="EMBL" id="ML220118">
    <property type="protein sequence ID" value="TGZ81644.1"/>
    <property type="molecule type" value="Genomic_DNA"/>
</dbReference>
<evidence type="ECO:0000313" key="3">
    <source>
        <dbReference type="EMBL" id="TGZ81644.1"/>
    </source>
</evidence>
<dbReference type="InterPro" id="IPR023210">
    <property type="entry name" value="NADP_OxRdtase_dom"/>
</dbReference>
<evidence type="ECO:0000313" key="4">
    <source>
        <dbReference type="Proteomes" id="UP000298138"/>
    </source>
</evidence>
<protein>
    <submittedName>
        <fullName evidence="3">Aldo/keto reductase</fullName>
    </submittedName>
</protein>
<name>A0A4S2MYF7_9PEZI</name>
<dbReference type="InterPro" id="IPR036812">
    <property type="entry name" value="NAD(P)_OxRdtase_dom_sf"/>
</dbReference>
<dbReference type="SUPFAM" id="SSF51430">
    <property type="entry name" value="NAD(P)-linked oxidoreductase"/>
    <property type="match status" value="1"/>
</dbReference>
<gene>
    <name evidence="3" type="ORF">EX30DRAFT_340529</name>
</gene>
<dbReference type="GO" id="GO:0070485">
    <property type="term" value="P:dehydro-D-arabinono-1,4-lactone biosynthetic process"/>
    <property type="evidence" value="ECO:0007669"/>
    <property type="project" value="TreeGrafter"/>
</dbReference>
<dbReference type="AlphaFoldDB" id="A0A4S2MYF7"/>
<feature type="domain" description="NADP-dependent oxidoreductase" evidence="2">
    <location>
        <begin position="18"/>
        <end position="329"/>
    </location>
</feature>
<dbReference type="InParanoid" id="A0A4S2MYF7"/>
<dbReference type="STRING" id="341454.A0A4S2MYF7"/>
<evidence type="ECO:0000259" key="2">
    <source>
        <dbReference type="Pfam" id="PF00248"/>
    </source>
</evidence>
<dbReference type="GO" id="GO:0005829">
    <property type="term" value="C:cytosol"/>
    <property type="evidence" value="ECO:0007669"/>
    <property type="project" value="TreeGrafter"/>
</dbReference>
<dbReference type="Pfam" id="PF00248">
    <property type="entry name" value="Aldo_ket_red"/>
    <property type="match status" value="1"/>
</dbReference>
<dbReference type="CDD" id="cd19164">
    <property type="entry name" value="AKR_ARA2"/>
    <property type="match status" value="1"/>
</dbReference>